<comment type="caution">
    <text evidence="1">The sequence shown here is derived from an EMBL/GenBank/DDBJ whole genome shotgun (WGS) entry which is preliminary data.</text>
</comment>
<organism evidence="1 2">
    <name type="scientific">Dickeya undicola</name>
    <dbReference type="NCBI Taxonomy" id="1577887"/>
    <lineage>
        <taxon>Bacteria</taxon>
        <taxon>Pseudomonadati</taxon>
        <taxon>Pseudomonadota</taxon>
        <taxon>Gammaproteobacteria</taxon>
        <taxon>Enterobacterales</taxon>
        <taxon>Pectobacteriaceae</taxon>
        <taxon>Dickeya</taxon>
    </lineage>
</organism>
<sequence>MFSAILLPSHQLAVIRVELIELMESKYRASFDNSNIQQADLLKMDNAGVIDAMWQMKRLSVEGQKKIKHIFCLKFLNK</sequence>
<evidence type="ECO:0000313" key="1">
    <source>
        <dbReference type="EMBL" id="RNM19856.1"/>
    </source>
</evidence>
<name>A0ABX9WPE4_9GAMM</name>
<reference evidence="1 2" key="1">
    <citation type="submission" date="2018-11" db="EMBL/GenBank/DDBJ databases">
        <title>Characterization of surface water Dickeya isolates.</title>
        <authorList>
            <person name="Van Gijsegem F."/>
            <person name="Pedron J."/>
        </authorList>
    </citation>
    <scope>NUCLEOTIDE SEQUENCE [LARGE SCALE GENOMIC DNA]</scope>
    <source>
        <strain evidence="1 2">FVG10-MFV-A16</strain>
    </source>
</reference>
<dbReference type="EMBL" id="RJLS01000030">
    <property type="protein sequence ID" value="RNM19856.1"/>
    <property type="molecule type" value="Genomic_DNA"/>
</dbReference>
<proteinExistence type="predicted"/>
<gene>
    <name evidence="1" type="ORF">EFS38_18365</name>
</gene>
<accession>A0ABX9WPE4</accession>
<protein>
    <submittedName>
        <fullName evidence="1">Uncharacterized protein</fullName>
    </submittedName>
</protein>
<dbReference type="Proteomes" id="UP000271870">
    <property type="component" value="Unassembled WGS sequence"/>
</dbReference>
<evidence type="ECO:0000313" key="2">
    <source>
        <dbReference type="Proteomes" id="UP000271870"/>
    </source>
</evidence>
<keyword evidence="2" id="KW-1185">Reference proteome</keyword>